<evidence type="ECO:0000313" key="4">
    <source>
        <dbReference type="Proteomes" id="UP001153269"/>
    </source>
</evidence>
<dbReference type="AlphaFoldDB" id="A0A9N7VAX6"/>
<keyword evidence="2" id="KW-1133">Transmembrane helix</keyword>
<reference evidence="3" key="1">
    <citation type="submission" date="2020-03" db="EMBL/GenBank/DDBJ databases">
        <authorList>
            <person name="Weist P."/>
        </authorList>
    </citation>
    <scope>NUCLEOTIDE SEQUENCE</scope>
</reference>
<evidence type="ECO:0008006" key="5">
    <source>
        <dbReference type="Google" id="ProtNLM"/>
    </source>
</evidence>
<accession>A0A9N7VAX6</accession>
<evidence type="ECO:0000256" key="2">
    <source>
        <dbReference type="SAM" id="Phobius"/>
    </source>
</evidence>
<organism evidence="3 4">
    <name type="scientific">Pleuronectes platessa</name>
    <name type="common">European plaice</name>
    <dbReference type="NCBI Taxonomy" id="8262"/>
    <lineage>
        <taxon>Eukaryota</taxon>
        <taxon>Metazoa</taxon>
        <taxon>Chordata</taxon>
        <taxon>Craniata</taxon>
        <taxon>Vertebrata</taxon>
        <taxon>Euteleostomi</taxon>
        <taxon>Actinopterygii</taxon>
        <taxon>Neopterygii</taxon>
        <taxon>Teleostei</taxon>
        <taxon>Neoteleostei</taxon>
        <taxon>Acanthomorphata</taxon>
        <taxon>Carangaria</taxon>
        <taxon>Pleuronectiformes</taxon>
        <taxon>Pleuronectoidei</taxon>
        <taxon>Pleuronectidae</taxon>
        <taxon>Pleuronectes</taxon>
    </lineage>
</organism>
<name>A0A9N7VAX6_PLEPL</name>
<comment type="caution">
    <text evidence="3">The sequence shown here is derived from an EMBL/GenBank/DDBJ whole genome shotgun (WGS) entry which is preliminary data.</text>
</comment>
<keyword evidence="4" id="KW-1185">Reference proteome</keyword>
<proteinExistence type="predicted"/>
<keyword evidence="2" id="KW-0812">Transmembrane</keyword>
<sequence length="375" mass="39948">MQMGQTGGRTADLQVGGRPLYPSATAANNPAHPAGPVLGLILARLISSLGIDSICSSVLEQPPPPLPLTRHTALSPADCGEPTQEQGETFGRRADGRFWRRGCERDATAARIGRSEPESPADDVPVTLLFVCALSEVVVGLRCVSLGSTVKAHFHLGAAAGAFYSGILVGIGQGLLCSALLCCMEKPGCRNLFLLGVVVFLLGVLTAFSGAVVDGDAASLVDRKYSHYCLHTVVVNPACEQLRNYQRSLVISTVLSTLECLLGLIHLVIVKRYKTAQFSRSRPSQRQSTAGILFSEDRDCSSADFQPVSYINLGVFNVLDETGAEVQCGGHPSIELPGYATTDPELNHCFPFSYPLPSELPPAYDDIFPAEACNT</sequence>
<feature type="transmembrane region" description="Helical" evidence="2">
    <location>
        <begin position="161"/>
        <end position="181"/>
    </location>
</feature>
<evidence type="ECO:0000313" key="3">
    <source>
        <dbReference type="EMBL" id="CAB1447452.1"/>
    </source>
</evidence>
<feature type="transmembrane region" description="Helical" evidence="2">
    <location>
        <begin position="193"/>
        <end position="213"/>
    </location>
</feature>
<feature type="transmembrane region" description="Helical" evidence="2">
    <location>
        <begin position="249"/>
        <end position="270"/>
    </location>
</feature>
<dbReference type="EMBL" id="CADEAL010003947">
    <property type="protein sequence ID" value="CAB1447452.1"/>
    <property type="molecule type" value="Genomic_DNA"/>
</dbReference>
<evidence type="ECO:0000256" key="1">
    <source>
        <dbReference type="SAM" id="MobiDB-lite"/>
    </source>
</evidence>
<gene>
    <name evidence="3" type="ORF">PLEPLA_LOCUS35143</name>
</gene>
<dbReference type="Proteomes" id="UP001153269">
    <property type="component" value="Unassembled WGS sequence"/>
</dbReference>
<feature type="region of interest" description="Disordered" evidence="1">
    <location>
        <begin position="68"/>
        <end position="91"/>
    </location>
</feature>
<protein>
    <recommendedName>
        <fullName evidence="5">Transmembrane protein 271</fullName>
    </recommendedName>
</protein>
<keyword evidence="2" id="KW-0472">Membrane</keyword>